<feature type="domain" description="GHMP kinase C-terminal" evidence="11">
    <location>
        <begin position="221"/>
        <end position="297"/>
    </location>
</feature>
<protein>
    <submittedName>
        <fullName evidence="12">Mevalonate kinase</fullName>
        <ecNumber evidence="12">2.7.1.36</ecNumber>
    </submittedName>
</protein>
<dbReference type="InterPro" id="IPR006205">
    <property type="entry name" value="Mev_gal_kin"/>
</dbReference>
<evidence type="ECO:0000259" key="11">
    <source>
        <dbReference type="Pfam" id="PF08544"/>
    </source>
</evidence>
<dbReference type="PRINTS" id="PR00959">
    <property type="entry name" value="MEVGALKINASE"/>
</dbReference>
<evidence type="ECO:0000313" key="12">
    <source>
        <dbReference type="EMBL" id="MTT31388.1"/>
    </source>
</evidence>
<dbReference type="SUPFAM" id="SSF54211">
    <property type="entry name" value="Ribosomal protein S5 domain 2-like"/>
    <property type="match status" value="1"/>
</dbReference>
<name>A0A6N8CP20_9BACI</name>
<evidence type="ECO:0000256" key="9">
    <source>
        <dbReference type="ARBA" id="ARBA00029438"/>
    </source>
</evidence>
<evidence type="ECO:0000256" key="5">
    <source>
        <dbReference type="ARBA" id="ARBA00022777"/>
    </source>
</evidence>
<dbReference type="Pfam" id="PF08544">
    <property type="entry name" value="GHMP_kinases_C"/>
    <property type="match status" value="1"/>
</dbReference>
<evidence type="ECO:0000256" key="6">
    <source>
        <dbReference type="ARBA" id="ARBA00022840"/>
    </source>
</evidence>
<feature type="domain" description="GHMP kinase N-terminal" evidence="10">
    <location>
        <begin position="85"/>
        <end position="153"/>
    </location>
</feature>
<keyword evidence="6" id="KW-0067">ATP-binding</keyword>
<dbReference type="InterPro" id="IPR020568">
    <property type="entry name" value="Ribosomal_Su5_D2-typ_SF"/>
</dbReference>
<dbReference type="GO" id="GO:0005829">
    <property type="term" value="C:cytosol"/>
    <property type="evidence" value="ECO:0007669"/>
    <property type="project" value="TreeGrafter"/>
</dbReference>
<dbReference type="PANTHER" id="PTHR43290:SF2">
    <property type="entry name" value="MEVALONATE KINASE"/>
    <property type="match status" value="1"/>
</dbReference>
<reference evidence="12 13" key="1">
    <citation type="submission" date="2019-11" db="EMBL/GenBank/DDBJ databases">
        <title>Terrilactibacillus tamarindus sp. nov. BCM23-1 isolated from bark of Tamarindus indica.</title>
        <authorList>
            <person name="Kingkaew E."/>
            <person name="Tanasupawat S."/>
        </authorList>
    </citation>
    <scope>NUCLEOTIDE SEQUENCE [LARGE SCALE GENOMIC DNA]</scope>
    <source>
        <strain evidence="12 13">BCM23-1</strain>
    </source>
</reference>
<dbReference type="GO" id="GO:0004496">
    <property type="term" value="F:mevalonate kinase activity"/>
    <property type="evidence" value="ECO:0007669"/>
    <property type="project" value="UniProtKB-EC"/>
</dbReference>
<keyword evidence="3 12" id="KW-0808">Transferase</keyword>
<evidence type="ECO:0000256" key="8">
    <source>
        <dbReference type="ARBA" id="ARBA00023098"/>
    </source>
</evidence>
<evidence type="ECO:0000259" key="10">
    <source>
        <dbReference type="Pfam" id="PF00288"/>
    </source>
</evidence>
<comment type="pathway">
    <text evidence="9">Isoprenoid biosynthesis; isopentenyl diphosphate biosynthesis via mevalonate pathway; isopentenyl diphosphate from (R)-mevalonate: step 1/3.</text>
</comment>
<dbReference type="GO" id="GO:0005524">
    <property type="term" value="F:ATP binding"/>
    <property type="evidence" value="ECO:0007669"/>
    <property type="project" value="UniProtKB-KW"/>
</dbReference>
<dbReference type="NCBIfam" id="TIGR00549">
    <property type="entry name" value="mevalon_kin"/>
    <property type="match status" value="1"/>
</dbReference>
<keyword evidence="5 12" id="KW-0418">Kinase</keyword>
<dbReference type="Proteomes" id="UP000440978">
    <property type="component" value="Unassembled WGS sequence"/>
</dbReference>
<dbReference type="RefSeq" id="WP_155217454.1">
    <property type="nucleotide sequence ID" value="NZ_WNHB01000006.1"/>
</dbReference>
<dbReference type="Gene3D" id="3.30.230.10">
    <property type="match status" value="1"/>
</dbReference>
<dbReference type="AlphaFoldDB" id="A0A6N8CP20"/>
<keyword evidence="13" id="KW-1185">Reference proteome</keyword>
<dbReference type="UniPathway" id="UPA00057">
    <property type="reaction ID" value="UER00098"/>
</dbReference>
<keyword evidence="1" id="KW-0963">Cytoplasm</keyword>
<proteinExistence type="predicted"/>
<organism evidence="12 13">
    <name type="scientific">Terrilactibacillus tamarindi</name>
    <dbReference type="NCBI Taxonomy" id="2599694"/>
    <lineage>
        <taxon>Bacteria</taxon>
        <taxon>Bacillati</taxon>
        <taxon>Bacillota</taxon>
        <taxon>Bacilli</taxon>
        <taxon>Bacillales</taxon>
        <taxon>Bacillaceae</taxon>
        <taxon>Terrilactibacillus</taxon>
    </lineage>
</organism>
<comment type="caution">
    <text evidence="12">The sequence shown here is derived from an EMBL/GenBank/DDBJ whole genome shotgun (WGS) entry which is preliminary data.</text>
</comment>
<dbReference type="GO" id="GO:0019287">
    <property type="term" value="P:isopentenyl diphosphate biosynthetic process, mevalonate pathway"/>
    <property type="evidence" value="ECO:0007669"/>
    <property type="project" value="UniProtKB-UniPathway"/>
</dbReference>
<dbReference type="InterPro" id="IPR036554">
    <property type="entry name" value="GHMP_kinase_C_sf"/>
</dbReference>
<accession>A0A6N8CP20</accession>
<evidence type="ECO:0000256" key="3">
    <source>
        <dbReference type="ARBA" id="ARBA00022679"/>
    </source>
</evidence>
<evidence type="ECO:0000256" key="7">
    <source>
        <dbReference type="ARBA" id="ARBA00022842"/>
    </source>
</evidence>
<dbReference type="EC" id="2.7.1.36" evidence="12"/>
<evidence type="ECO:0000256" key="4">
    <source>
        <dbReference type="ARBA" id="ARBA00022741"/>
    </source>
</evidence>
<keyword evidence="2" id="KW-0444">Lipid biosynthesis</keyword>
<keyword evidence="4" id="KW-0547">Nucleotide-binding</keyword>
<dbReference type="Pfam" id="PF00288">
    <property type="entry name" value="GHMP_kinases_N"/>
    <property type="match status" value="1"/>
</dbReference>
<dbReference type="InterPro" id="IPR013750">
    <property type="entry name" value="GHMP_kinase_C_dom"/>
</dbReference>
<evidence type="ECO:0000256" key="2">
    <source>
        <dbReference type="ARBA" id="ARBA00022516"/>
    </source>
</evidence>
<dbReference type="Gene3D" id="3.30.70.890">
    <property type="entry name" value="GHMP kinase, C-terminal domain"/>
    <property type="match status" value="1"/>
</dbReference>
<dbReference type="InterPro" id="IPR006204">
    <property type="entry name" value="GHMP_kinase_N_dom"/>
</dbReference>
<dbReference type="InterPro" id="IPR014721">
    <property type="entry name" value="Ribsml_uS5_D2-typ_fold_subgr"/>
</dbReference>
<evidence type="ECO:0000313" key="13">
    <source>
        <dbReference type="Proteomes" id="UP000440978"/>
    </source>
</evidence>
<evidence type="ECO:0000256" key="1">
    <source>
        <dbReference type="ARBA" id="ARBA00022490"/>
    </source>
</evidence>
<keyword evidence="7" id="KW-0460">Magnesium</keyword>
<dbReference type="SUPFAM" id="SSF55060">
    <property type="entry name" value="GHMP Kinase, C-terminal domain"/>
    <property type="match status" value="1"/>
</dbReference>
<dbReference type="EMBL" id="WNHB01000006">
    <property type="protein sequence ID" value="MTT31388.1"/>
    <property type="molecule type" value="Genomic_DNA"/>
</dbReference>
<gene>
    <name evidence="12" type="primary">mvk</name>
    <name evidence="12" type="ORF">GMB86_05060</name>
</gene>
<dbReference type="OrthoDB" id="9764892at2"/>
<dbReference type="PANTHER" id="PTHR43290">
    <property type="entry name" value="MEVALONATE KINASE"/>
    <property type="match status" value="1"/>
</dbReference>
<keyword evidence="8" id="KW-0443">Lipid metabolism</keyword>
<sequence>MTKIDVGIGTSSSKVILIGEHSVVYGQPAIAMPVPAARAVTETTGCQGAIQLHCAFYDGILSESPDKIAGLKKIIPVTLQVLHKPEENIAVSIDSTIPVERGMGSSAAIAISVVRSLFDYFKTPLDQKTLLRLVGISEKCCHGNPSGLDATAASGSRPIYFTREKGPEWIKQTLRSCLVIADTGIKGETKKAVAALKQRWTQGLSVQSKIEKLGFLASHARKALESAKEEQFGRILLDAHHLLRELGVSHPFVDQLVHIAMTGGAIGAKMTGGGCGGCMIALAPNEHTAKHLAAKLMRAGAHQTWIQPFGDEMSA</sequence>